<reference evidence="4 5" key="1">
    <citation type="journal article" date="2018" name="Science">
        <title>The opium poppy genome and morphinan production.</title>
        <authorList>
            <person name="Guo L."/>
            <person name="Winzer T."/>
            <person name="Yang X."/>
            <person name="Li Y."/>
            <person name="Ning Z."/>
            <person name="He Z."/>
            <person name="Teodor R."/>
            <person name="Lu Y."/>
            <person name="Bowser T.A."/>
            <person name="Graham I.A."/>
            <person name="Ye K."/>
        </authorList>
    </citation>
    <scope>NUCLEOTIDE SEQUENCE [LARGE SCALE GENOMIC DNA]</scope>
    <source>
        <strain evidence="5">cv. HN1</strain>
        <tissue evidence="4">Leaves</tissue>
    </source>
</reference>
<gene>
    <name evidence="4" type="ORF">C5167_035286</name>
</gene>
<dbReference type="AlphaFoldDB" id="A0A4Y7KFG4"/>
<keyword evidence="5" id="KW-1185">Reference proteome</keyword>
<dbReference type="PANTHER" id="PTHR23139">
    <property type="entry name" value="RNA-BINDING PROTEIN"/>
    <property type="match status" value="1"/>
</dbReference>
<dbReference type="Proteomes" id="UP000316621">
    <property type="component" value="Chromosome 7"/>
</dbReference>
<proteinExistence type="predicted"/>
<dbReference type="GO" id="GO:0008380">
    <property type="term" value="P:RNA splicing"/>
    <property type="evidence" value="ECO:0007669"/>
    <property type="project" value="UniProtKB-KW"/>
</dbReference>
<dbReference type="Gramene" id="RZC72104">
    <property type="protein sequence ID" value="RZC72104"/>
    <property type="gene ID" value="C5167_035286"/>
</dbReference>
<dbReference type="STRING" id="3469.A0A4Y7KFG4"/>
<dbReference type="GO" id="GO:0006397">
    <property type="term" value="P:mRNA processing"/>
    <property type="evidence" value="ECO:0007669"/>
    <property type="project" value="UniProtKB-KW"/>
</dbReference>
<evidence type="ECO:0000313" key="4">
    <source>
        <dbReference type="EMBL" id="RZC72104.1"/>
    </source>
</evidence>
<evidence type="ECO:0000256" key="1">
    <source>
        <dbReference type="ARBA" id="ARBA00022664"/>
    </source>
</evidence>
<keyword evidence="2" id="KW-0694">RNA-binding</keyword>
<dbReference type="GO" id="GO:0003723">
    <property type="term" value="F:RNA binding"/>
    <property type="evidence" value="ECO:0007669"/>
    <property type="project" value="UniProtKB-KW"/>
</dbReference>
<protein>
    <submittedName>
        <fullName evidence="4">Uncharacterized protein</fullName>
    </submittedName>
</protein>
<dbReference type="EMBL" id="CM010721">
    <property type="protein sequence ID" value="RZC72104.1"/>
    <property type="molecule type" value="Genomic_DNA"/>
</dbReference>
<organism evidence="4 5">
    <name type="scientific">Papaver somniferum</name>
    <name type="common">Opium poppy</name>
    <dbReference type="NCBI Taxonomy" id="3469"/>
    <lineage>
        <taxon>Eukaryota</taxon>
        <taxon>Viridiplantae</taxon>
        <taxon>Streptophyta</taxon>
        <taxon>Embryophyta</taxon>
        <taxon>Tracheophyta</taxon>
        <taxon>Spermatophyta</taxon>
        <taxon>Magnoliopsida</taxon>
        <taxon>Ranunculales</taxon>
        <taxon>Papaveraceae</taxon>
        <taxon>Papaveroideae</taxon>
        <taxon>Papaver</taxon>
    </lineage>
</organism>
<dbReference type="InterPro" id="IPR012677">
    <property type="entry name" value="Nucleotide-bd_a/b_plait_sf"/>
</dbReference>
<dbReference type="Gene3D" id="3.30.70.330">
    <property type="match status" value="1"/>
</dbReference>
<accession>A0A4Y7KFG4</accession>
<evidence type="ECO:0000313" key="5">
    <source>
        <dbReference type="Proteomes" id="UP000316621"/>
    </source>
</evidence>
<evidence type="ECO:0000256" key="3">
    <source>
        <dbReference type="ARBA" id="ARBA00023187"/>
    </source>
</evidence>
<name>A0A4Y7KFG4_PAPSO</name>
<evidence type="ECO:0000256" key="2">
    <source>
        <dbReference type="ARBA" id="ARBA00022884"/>
    </source>
</evidence>
<dbReference type="CDD" id="cd12232">
    <property type="entry name" value="RRM3_U2AF65"/>
    <property type="match status" value="1"/>
</dbReference>
<sequence length="177" mass="19477">MPTRSPPSKLKRGKLEGFYKPIPKEAQKGLLGTLQLSLNRTGKQGTLKDTPSAFTRISQLQILLAQLQVAWQRQLFQTGGGLGGGNGGGIATKVVCLTEVVTADELKDDEEYEDILEDMRVEGGKFGTLMNIVIPRPQPNGEPSLRLGKAFVENYHTSCLSQCLYGIIYHYVSHNRC</sequence>
<keyword evidence="1" id="KW-0507">mRNA processing</keyword>
<keyword evidence="3" id="KW-0508">mRNA splicing</keyword>